<gene>
    <name evidence="3" type="ORF">SAMN04487901_10272</name>
</gene>
<dbReference type="GO" id="GO:0000272">
    <property type="term" value="P:polysaccharide catabolic process"/>
    <property type="evidence" value="ECO:0007669"/>
    <property type="project" value="InterPro"/>
</dbReference>
<name>A0A1G7T0A9_9BACT</name>
<dbReference type="Gene3D" id="1.10.1330.10">
    <property type="entry name" value="Dockerin domain"/>
    <property type="match status" value="1"/>
</dbReference>
<reference evidence="4" key="1">
    <citation type="submission" date="2016-10" db="EMBL/GenBank/DDBJ databases">
        <authorList>
            <person name="Varghese N."/>
            <person name="Submissions S."/>
        </authorList>
    </citation>
    <scope>NUCLEOTIDE SEQUENCE [LARGE SCALE GENOMIC DNA]</scope>
    <source>
        <strain evidence="4">BP1-148</strain>
    </source>
</reference>
<organism evidence="3 4">
    <name type="scientific">Prevotella communis</name>
    <dbReference type="NCBI Taxonomy" id="2913614"/>
    <lineage>
        <taxon>Bacteria</taxon>
        <taxon>Pseudomonadati</taxon>
        <taxon>Bacteroidota</taxon>
        <taxon>Bacteroidia</taxon>
        <taxon>Bacteroidales</taxon>
        <taxon>Prevotellaceae</taxon>
        <taxon>Prevotella</taxon>
    </lineage>
</organism>
<dbReference type="SUPFAM" id="SSF63446">
    <property type="entry name" value="Type I dockerin domain"/>
    <property type="match status" value="1"/>
</dbReference>
<feature type="chain" id="PRO_5011568942" evidence="2">
    <location>
        <begin position="22"/>
        <end position="2519"/>
    </location>
</feature>
<keyword evidence="4" id="KW-1185">Reference proteome</keyword>
<evidence type="ECO:0000256" key="2">
    <source>
        <dbReference type="SAM" id="SignalP"/>
    </source>
</evidence>
<dbReference type="EMBL" id="FNCQ01000002">
    <property type="protein sequence ID" value="SDG28661.1"/>
    <property type="molecule type" value="Genomic_DNA"/>
</dbReference>
<evidence type="ECO:0000313" key="3">
    <source>
        <dbReference type="EMBL" id="SDG28661.1"/>
    </source>
</evidence>
<keyword evidence="1" id="KW-0175">Coiled coil</keyword>
<evidence type="ECO:0000256" key="1">
    <source>
        <dbReference type="SAM" id="Coils"/>
    </source>
</evidence>
<proteinExistence type="predicted"/>
<dbReference type="STRING" id="645274.SAMN04487901_10272"/>
<feature type="coiled-coil region" evidence="1">
    <location>
        <begin position="341"/>
        <end position="368"/>
    </location>
</feature>
<keyword evidence="2" id="KW-0732">Signal</keyword>
<feature type="signal peptide" evidence="2">
    <location>
        <begin position="1"/>
        <end position="21"/>
    </location>
</feature>
<dbReference type="RefSeq" id="WP_176944231.1">
    <property type="nucleotide sequence ID" value="NZ_FNCQ01000002.1"/>
</dbReference>
<dbReference type="InterPro" id="IPR036439">
    <property type="entry name" value="Dockerin_dom_sf"/>
</dbReference>
<accession>A0A1G7T0A9</accession>
<sequence length="2519" mass="270750">MRKEFVYSVIALGAIPVMANAADVQTINPEVLTSVDGSEVSYVVGKLVPGKYKFKAQLTSKVYGVKVKIGGVETPYAAKTSATDVDVEFTLTKETDITLTIVSTDPGEDGAGWTIASPVVSLEYDFATIKTTLAGNAQTLATTISGYNYAVKDEDVKAANALKKKAQDVAESYDDYKKFKLYAEKSTIQEEIEALAKAAGDKEAAFQNEQAYSRVNSAITPIKSKYNAAVTELEQALIGVAAYLLEDAKKDLNDNINVKITEATQASYASYQAGTAVADEAANKKKIPAEEAISEIVTNWKGQATTNINAYNALHKKVTDFQARLNNVKPKSDAISAKYPKTEAENAINALNTKIENAKNSKAQLTLNVTTEETAAETKLSTLETNVTKANAEFDANKATTEAIGALQTNLDNAKTAVNALKSTDGLYEAKNYCVEFIANIQGRITKLSSDADKAYKVDGTGTARTFNQNLDVSKIQASIDSIAGTTEPKVDGFPKKAVAQYDALQEDMKNYKTKLDAAREVIEKYGVYEKVYKDDNQVEQGDYKTKLDLIQKRINDIKKKIVAAQEEVGKAHWDAMLAIDADAAITDDIKTLLSSVQGDQNSYDAAAVADSLESLYKKIEAFTDKDASKLGADVATFKGVEKEISDAYDAVVTAKNAAKNEIDAKSETLDYTGKVGKAQADWNAGGTAWNHGIQVAEKYGDSAKGIKLSQEIAVENGIYTVKVIATSHNARGEGGATLDGTAKDVAYVFANNSTEWITASGVTPGFLDGEENAITISNVKVTNGKLTIGLALDKANQTGWHTIQIVSLEANTASVLQGWGEKVTKLIEDQAGLETFAKNVEDRVAANAQAKADLATSIGNNEATPKTGLWKKIDDFKTTYKIGTAESTLGNTGKASGAVAKEVSDLETALTTLQSNVAAVDATAITTPDKTDKVSLKFKNKDGNVAGEVGWAGPKVKTADNRETALVENYENSANGFKGVVLSQEITGLANGIYDVELYANANCTLDNPTVTAGDKSVAHVYANKVTEGVPVNNANNVNGGVNVTKLEKVFVTDGKLNIGMVVDKDGTNWHTIQIKSLTYHENDQTLVYNNTDEKAPGLNVQYTKLFAQQKALEDAAPDIKTKVENNAKANTAATTALTNLGTFEVSTLKNLKDVSNADGNFDTSNSDGNDINAKKADPANWAVFRSGLDADKNYAAKKKAIDDKIAELTAAITAANAAETLPYPWADEITVVTEDDPATTDVNEASSTTYKISEIKAAINALKTEAGTESANYWGYRNTSKTYFNVNIDASKYVANADVATLALGTGTLDKEFPQAATDLATIEKTEGAGAEPYYAGLINTYKAERRDIIIKMLASLNGRTAVADNSARVNELKALVNKVKAIKGNADANLKKYNEQKAAYTETQTLWNNTYTEIAATDHSSKVQDWLDELDVIQVTLTAATDAVEENYKVGKSVAEAKDFAAIKNAINDVKARQNASYSEFVAADNKAAHESFMGYEKDGKHVDGAIELATKAYQTAVEERAKYSSTNAAIKKAVDDAAAELDEALFGVLEKIQTLTEAENKKYAETESPAVFDVDDYNTQAGTIEQNITTALNTFKAAVKKAINDNVWSPKKTTYDSKVKAAKTDIDAYADDAKKDAFKDVEDLIAAGEKAMNEWTLAGVEAAIEGLEDIDNMLAADKDAAAAKDITKRIGAADTKYTEIKTYIEGKTIADDVNNVKATQLDNLEKAYDDKDDKTKTDVAYAKTLEKKFANRNEAAGILDGFLTIADNAKKAVDNAIAADKDNTKAYEDILAAIKPLEDKLTEAKAAIAPYKYATSFATLEGLVKQGKDTAKQYKEAGTAVAKKATLLGHIESHANDVEENLTTAFGTEKTGLSADITELKNQYNAYVAVNGTEAGSAYKTAIDALEKALTEIAIVDVDKPTDGIKYNDILAATAALIKLQNDIAGKETELLAANASTANADALADFNTQIGALETAASLEGNDAWVGDQKVGDKKISDAIAEIQAQIADVKAAIQGEANISFYKDQYQAKLDAIKTALTPVANAIATKQAQFTANADAFTALSAAITTLQGKVDAAKAKVGAYEHNGDEYDNINLFEIYNDKKELTGGLQKTINDAKADLKTAKDNVSLTANSKLADFGLNVTTAEETVQFYLNWSAYAEIWYQRADLKTKLTNAIDAKYKTDKYSNALWNRLVTKKAAINGDLNKLWYENTNSYLTWKTTPTADYTSYTDDLDEQQNQIAKACTSDADYATHMQTVATIAQKIQELSDAVDNLSLLGDANEDKAVNVLDYQKVLNMILDPTAQPAGDSDLFQNVDINQNEVIEVGDLTAIVNYILTHEWNGYAAARAEKMEGESLTLTQGTNRIAVNLANVTDYTAFQMDLVLPEGMKLVGAQLSDRAGESHKLYSRAQLDGSIRMVASSVKGETFSGNDGAVLYLEVEGAGTPELLNILFSDANAVTRSFAIGNDATGIDTVSTFESLKQKVYDLGGRVKNGLKKGINIIRRADGTTGKVVK</sequence>
<evidence type="ECO:0000313" key="4">
    <source>
        <dbReference type="Proteomes" id="UP000198779"/>
    </source>
</evidence>
<dbReference type="Proteomes" id="UP000198779">
    <property type="component" value="Unassembled WGS sequence"/>
</dbReference>
<protein>
    <submittedName>
        <fullName evidence="3">Uncharacterized protein</fullName>
    </submittedName>
</protein>